<dbReference type="Pfam" id="PF09989">
    <property type="entry name" value="DUF2229"/>
    <property type="match status" value="1"/>
</dbReference>
<evidence type="ECO:0000259" key="1">
    <source>
        <dbReference type="Pfam" id="PF09989"/>
    </source>
</evidence>
<protein>
    <recommendedName>
        <fullName evidence="1">DUF2229 domain-containing protein</fullName>
    </recommendedName>
</protein>
<dbReference type="EMBL" id="WBZC01000025">
    <property type="protein sequence ID" value="KAB3534767.1"/>
    <property type="molecule type" value="Genomic_DNA"/>
</dbReference>
<dbReference type="OrthoDB" id="9780120at2"/>
<evidence type="ECO:0000313" key="3">
    <source>
        <dbReference type="Proteomes" id="UP000432715"/>
    </source>
</evidence>
<dbReference type="AlphaFoldDB" id="A0A6I0EZL7"/>
<dbReference type="Proteomes" id="UP000432715">
    <property type="component" value="Unassembled WGS sequence"/>
</dbReference>
<dbReference type="Gene3D" id="3.40.50.11900">
    <property type="match status" value="1"/>
</dbReference>
<evidence type="ECO:0000313" key="2">
    <source>
        <dbReference type="EMBL" id="KAB3534767.1"/>
    </source>
</evidence>
<dbReference type="PANTHER" id="PTHR32329">
    <property type="entry name" value="BIFUNCTIONAL PROTEIN [INCLUDES 2-HYDROXYACYL-COA DEHYDRATASE (N-TER) AND ITS ACTIVATOR DOMAIN (C_TERM)-RELATED"/>
    <property type="match status" value="1"/>
</dbReference>
<name>A0A6I0EZL7_9FIRM</name>
<organism evidence="2 3">
    <name type="scientific">Alkaliphilus pronyensis</name>
    <dbReference type="NCBI Taxonomy" id="1482732"/>
    <lineage>
        <taxon>Bacteria</taxon>
        <taxon>Bacillati</taxon>
        <taxon>Bacillota</taxon>
        <taxon>Clostridia</taxon>
        <taxon>Peptostreptococcales</taxon>
        <taxon>Natronincolaceae</taxon>
        <taxon>Alkaliphilus</taxon>
    </lineage>
</organism>
<dbReference type="InterPro" id="IPR051805">
    <property type="entry name" value="Dehydratase_Activator_Redct"/>
</dbReference>
<dbReference type="PANTHER" id="PTHR32329:SF2">
    <property type="entry name" value="BIFUNCTIONAL PROTEIN [INCLUDES 2-HYDROXYACYL-COA DEHYDRATASE (N-TER) AND ITS ACTIVATOR DOMAIN (C_TERM)"/>
    <property type="match status" value="1"/>
</dbReference>
<comment type="caution">
    <text evidence="2">The sequence shown here is derived from an EMBL/GenBank/DDBJ whole genome shotgun (WGS) entry which is preliminary data.</text>
</comment>
<accession>A0A6I0EZL7</accession>
<dbReference type="InterPro" id="IPR018709">
    <property type="entry name" value="CoA_activase_DUF2229"/>
</dbReference>
<gene>
    <name evidence="2" type="ORF">F8154_07855</name>
</gene>
<sequence>MSVKIGIPRGLWFYDYFPLWKTFYEALGAEVIVSDITNKAILNQGVKNTVDEACLPVKIFNGHVLALKDKVDYIFVPKIMSVYEKEYICPKFCGLPEMVKHSIANLPPMIDIEINFNKSRKSLIKTIYLFGSYVTKNPIRIRTAYLKALEEYNKYKEAMKAGYIPIDGYLQKDQSKLNIKPKTRIAAIGHSYQLFDSYGSMSLIKKLQKENIEVVIPESLNMKSINNLASSLEKKMFWSYGRKTLGTALHYTKNKDIDGIVYISSFGCGIDSVIEDIFERWARKSNIPFLLLTVDEHTGEAGINTRLEAFIDMIDWRLNNEGNLSTHG</sequence>
<reference evidence="2 3" key="1">
    <citation type="submission" date="2019-10" db="EMBL/GenBank/DDBJ databases">
        <title>Alkaliphilus serpentinus sp. nov. and Alkaliphilus pronyensis sp. nov., two novel anaerobic alkaliphilic species isolated from the serpentinized-hosted hydrothermal field of the Prony Bay (New Caledonia).</title>
        <authorList>
            <person name="Postec A."/>
        </authorList>
    </citation>
    <scope>NUCLEOTIDE SEQUENCE [LARGE SCALE GENOMIC DNA]</scope>
    <source>
        <strain evidence="2 3">LacV</strain>
    </source>
</reference>
<proteinExistence type="predicted"/>
<feature type="domain" description="DUF2229" evidence="1">
    <location>
        <begin position="4"/>
        <end position="219"/>
    </location>
</feature>
<dbReference type="RefSeq" id="WP_151861064.1">
    <property type="nucleotide sequence ID" value="NZ_WBZC01000025.1"/>
</dbReference>
<keyword evidence="3" id="KW-1185">Reference proteome</keyword>